<dbReference type="Proteomes" id="UP000054342">
    <property type="component" value="Unassembled WGS sequence"/>
</dbReference>
<dbReference type="Pfam" id="PF07876">
    <property type="entry name" value="Dabb"/>
    <property type="match status" value="1"/>
</dbReference>
<dbReference type="OrthoDB" id="42919at2759"/>
<dbReference type="SMART" id="SM00886">
    <property type="entry name" value="Dabb"/>
    <property type="match status" value="1"/>
</dbReference>
<evidence type="ECO:0000259" key="1">
    <source>
        <dbReference type="PROSITE" id="PS51502"/>
    </source>
</evidence>
<dbReference type="GeneID" id="25330209"/>
<accession>A0A0D2EDB5</accession>
<evidence type="ECO:0000313" key="3">
    <source>
        <dbReference type="Proteomes" id="UP000054342"/>
    </source>
</evidence>
<dbReference type="SUPFAM" id="SSF54909">
    <property type="entry name" value="Dimeric alpha+beta barrel"/>
    <property type="match status" value="1"/>
</dbReference>
<dbReference type="PROSITE" id="PS51502">
    <property type="entry name" value="S_R_A_B_BARREL"/>
    <property type="match status" value="1"/>
</dbReference>
<organism evidence="2 3">
    <name type="scientific">Exophiala xenobiotica</name>
    <dbReference type="NCBI Taxonomy" id="348802"/>
    <lineage>
        <taxon>Eukaryota</taxon>
        <taxon>Fungi</taxon>
        <taxon>Dikarya</taxon>
        <taxon>Ascomycota</taxon>
        <taxon>Pezizomycotina</taxon>
        <taxon>Eurotiomycetes</taxon>
        <taxon>Chaetothyriomycetidae</taxon>
        <taxon>Chaetothyriales</taxon>
        <taxon>Herpotrichiellaceae</taxon>
        <taxon>Exophiala</taxon>
    </lineage>
</organism>
<gene>
    <name evidence="2" type="ORF">PV05_08301</name>
</gene>
<evidence type="ECO:0000313" key="2">
    <source>
        <dbReference type="EMBL" id="KIW52675.1"/>
    </source>
</evidence>
<proteinExistence type="predicted"/>
<dbReference type="EMBL" id="KN847321">
    <property type="protein sequence ID" value="KIW52675.1"/>
    <property type="molecule type" value="Genomic_DNA"/>
</dbReference>
<keyword evidence="3" id="KW-1185">Reference proteome</keyword>
<protein>
    <recommendedName>
        <fullName evidence="1">Stress-response A/B barrel domain-containing protein</fullName>
    </recommendedName>
</protein>
<dbReference type="AlphaFoldDB" id="A0A0D2EDB5"/>
<dbReference type="RefSeq" id="XP_013313260.1">
    <property type="nucleotide sequence ID" value="XM_013457806.1"/>
</dbReference>
<name>A0A0D2EDB5_9EURO</name>
<dbReference type="InterPro" id="IPR011008">
    <property type="entry name" value="Dimeric_a/b-barrel"/>
</dbReference>
<dbReference type="STRING" id="348802.A0A0D2EDB5"/>
<dbReference type="Gene3D" id="3.30.70.100">
    <property type="match status" value="1"/>
</dbReference>
<feature type="domain" description="Stress-response A/B barrel" evidence="1">
    <location>
        <begin position="3"/>
        <end position="106"/>
    </location>
</feature>
<dbReference type="InterPro" id="IPR013097">
    <property type="entry name" value="Dabb"/>
</dbReference>
<reference evidence="2 3" key="1">
    <citation type="submission" date="2015-01" db="EMBL/GenBank/DDBJ databases">
        <title>The Genome Sequence of Exophiala xenobiotica CBS118157.</title>
        <authorList>
            <consortium name="The Broad Institute Genomics Platform"/>
            <person name="Cuomo C."/>
            <person name="de Hoog S."/>
            <person name="Gorbushina A."/>
            <person name="Stielow B."/>
            <person name="Teixiera M."/>
            <person name="Abouelleil A."/>
            <person name="Chapman S.B."/>
            <person name="Priest M."/>
            <person name="Young S.K."/>
            <person name="Wortman J."/>
            <person name="Nusbaum C."/>
            <person name="Birren B."/>
        </authorList>
    </citation>
    <scope>NUCLEOTIDE SEQUENCE [LARGE SCALE GENOMIC DNA]</scope>
    <source>
        <strain evidence="2 3">CBS 118157</strain>
    </source>
</reference>
<sequence length="121" mass="13400">MPIYHIVLFKLKQGVTPGQVSEFVSAAKSMVGKVPGLLKLESNTPHPSTAHRGQGFNMGLVAVLEKADDIKVYAEHPAHMECVGVFFHSHSHSHSRPSSPPGHYYYRPFLVNHFVSTSSYE</sequence>
<dbReference type="HOGENOM" id="CLU_2038105_0_0_1"/>